<gene>
    <name evidence="1" type="ORF">FIBSPDRAFT_901580</name>
</gene>
<dbReference type="AlphaFoldDB" id="A0A165WZS8"/>
<proteinExistence type="predicted"/>
<accession>A0A165WZS8</accession>
<keyword evidence="2" id="KW-1185">Reference proteome</keyword>
<evidence type="ECO:0000313" key="2">
    <source>
        <dbReference type="Proteomes" id="UP000076532"/>
    </source>
</evidence>
<evidence type="ECO:0000313" key="1">
    <source>
        <dbReference type="EMBL" id="KZP08059.1"/>
    </source>
</evidence>
<dbReference type="Proteomes" id="UP000076532">
    <property type="component" value="Unassembled WGS sequence"/>
</dbReference>
<organism evidence="1 2">
    <name type="scientific">Athelia psychrophila</name>
    <dbReference type="NCBI Taxonomy" id="1759441"/>
    <lineage>
        <taxon>Eukaryota</taxon>
        <taxon>Fungi</taxon>
        <taxon>Dikarya</taxon>
        <taxon>Basidiomycota</taxon>
        <taxon>Agaricomycotina</taxon>
        <taxon>Agaricomycetes</taxon>
        <taxon>Agaricomycetidae</taxon>
        <taxon>Atheliales</taxon>
        <taxon>Atheliaceae</taxon>
        <taxon>Athelia</taxon>
    </lineage>
</organism>
<name>A0A165WZS8_9AGAM</name>
<dbReference type="EMBL" id="KV417732">
    <property type="protein sequence ID" value="KZP08059.1"/>
    <property type="molecule type" value="Genomic_DNA"/>
</dbReference>
<protein>
    <submittedName>
        <fullName evidence="1">Uncharacterized protein</fullName>
    </submittedName>
</protein>
<reference evidence="1 2" key="1">
    <citation type="journal article" date="2016" name="Mol. Biol. Evol.">
        <title>Comparative Genomics of Early-Diverging Mushroom-Forming Fungi Provides Insights into the Origins of Lignocellulose Decay Capabilities.</title>
        <authorList>
            <person name="Nagy L.G."/>
            <person name="Riley R."/>
            <person name="Tritt A."/>
            <person name="Adam C."/>
            <person name="Daum C."/>
            <person name="Floudas D."/>
            <person name="Sun H."/>
            <person name="Yadav J.S."/>
            <person name="Pangilinan J."/>
            <person name="Larsson K.H."/>
            <person name="Matsuura K."/>
            <person name="Barry K."/>
            <person name="Labutti K."/>
            <person name="Kuo R."/>
            <person name="Ohm R.A."/>
            <person name="Bhattacharya S.S."/>
            <person name="Shirouzu T."/>
            <person name="Yoshinaga Y."/>
            <person name="Martin F.M."/>
            <person name="Grigoriev I.V."/>
            <person name="Hibbett D.S."/>
        </authorList>
    </citation>
    <scope>NUCLEOTIDE SEQUENCE [LARGE SCALE GENOMIC DNA]</scope>
    <source>
        <strain evidence="1 2">CBS 109695</strain>
    </source>
</reference>
<sequence length="374" mass="41796">MLDLDDALWRIQLLDRVKLNVTSVPQFCLDIKDIADWAWYCLHVDKEPPYRCHALAIIEPCTACVTLCASALAILRPAPLFQKPLFCLDFYFNQSWGVLACQYYELCAPARVKFMFQSEDEYPLESHPSEMLDWSIDIPGLRSRRHRVLRAKGERPLDLPTLYTLYPMATTFNTLGIQDCARVNNANEIHIYNGPVYIYNIACNHVCNHVCNHSPIPQADSDGASSAVDNTTSLLASDAQAVSAAEISVIVEPVETVNNGAQDVQISLHSPALTRKSDAFRRAWYHRVAREFGWPFAAALGPFRGIPTIDRCSGWGWAGPLTILYESNRRRHKVLTGSPLDPNQRTGTATTVFASPTKILGGGKLPQLEQIYSC</sequence>